<feature type="compositionally biased region" description="Low complexity" evidence="1">
    <location>
        <begin position="157"/>
        <end position="169"/>
    </location>
</feature>
<dbReference type="EMBL" id="CABHML010000020">
    <property type="protein sequence ID" value="VUW82324.1"/>
    <property type="molecule type" value="Genomic_DNA"/>
</dbReference>
<dbReference type="Proteomes" id="UP000319252">
    <property type="component" value="Unassembled WGS sequence"/>
</dbReference>
<accession>A0A564RW81</accession>
<protein>
    <submittedName>
        <fullName evidence="2">Uncharacterized protein</fullName>
    </submittedName>
</protein>
<evidence type="ECO:0000256" key="1">
    <source>
        <dbReference type="SAM" id="MobiDB-lite"/>
    </source>
</evidence>
<evidence type="ECO:0000313" key="3">
    <source>
        <dbReference type="Proteomes" id="UP000319252"/>
    </source>
</evidence>
<name>A0A564RW81_BIFLI</name>
<gene>
    <name evidence="2" type="ORF">BLONGUMMC1_00560</name>
</gene>
<dbReference type="AlphaFoldDB" id="A0A564RW81"/>
<reference evidence="2 3" key="1">
    <citation type="submission" date="2019-07" db="EMBL/GenBank/DDBJ databases">
        <authorList>
            <person name="Chang H.-W."/>
            <person name="Raman A."/>
            <person name="Venkatesh S."/>
            <person name="Gehrig J."/>
        </authorList>
    </citation>
    <scope>NUCLEOTIDE SEQUENCE [LARGE SCALE GENOMIC DNA]</scope>
    <source>
        <strain evidence="2">B.longum_ssp_infantis_4</strain>
    </source>
</reference>
<proteinExistence type="predicted"/>
<sequence>MPTSGKRLLAVTPSVSPAVLTRSVFSRLVRFSGSAPGSFPNSSNAPFRIAISMSSSLFSRRCRSTSASNSSRRAWSSATFLSIDANASAGPAASDAFGATVGLTDGSLDSTTVLLFPDPDTVASSDFASICRFHSRTVASCTPSSAAASRDSGRPDATATTASRFSSSGTGPCLNLRWPGASSSIHAMSSSLLFG</sequence>
<feature type="region of interest" description="Disordered" evidence="1">
    <location>
        <begin position="144"/>
        <end position="169"/>
    </location>
</feature>
<organism evidence="2 3">
    <name type="scientific">Bifidobacterium longum subsp. infantis</name>
    <dbReference type="NCBI Taxonomy" id="1682"/>
    <lineage>
        <taxon>Bacteria</taxon>
        <taxon>Bacillati</taxon>
        <taxon>Actinomycetota</taxon>
        <taxon>Actinomycetes</taxon>
        <taxon>Bifidobacteriales</taxon>
        <taxon>Bifidobacteriaceae</taxon>
        <taxon>Bifidobacterium</taxon>
    </lineage>
</organism>
<evidence type="ECO:0000313" key="2">
    <source>
        <dbReference type="EMBL" id="VUW82324.1"/>
    </source>
</evidence>